<feature type="domain" description="Microcystin LR degradation protein MlrC N-terminal" evidence="1">
    <location>
        <begin position="2"/>
        <end position="115"/>
    </location>
</feature>
<dbReference type="Pfam" id="PF07364">
    <property type="entry name" value="DUF1485"/>
    <property type="match status" value="1"/>
</dbReference>
<accession>A0A6P2I208</accession>
<reference evidence="2 3" key="1">
    <citation type="submission" date="2019-09" db="EMBL/GenBank/DDBJ databases">
        <authorList>
            <person name="Depoorter E."/>
        </authorList>
    </citation>
    <scope>NUCLEOTIDE SEQUENCE [LARGE SCALE GENOMIC DNA]</scope>
    <source>
        <strain evidence="2">LMG 26883</strain>
    </source>
</reference>
<sequence>MKILIARMNHETNTFLPVPTPLAAFGRDGPDWGDDAARANRGMRTAMAAFLDAAARERADVVTPVSAAANPSGPVSADAYAAICEAIVAAAPGCDAVMLDLHGAMVAEQSADGEAICSNACARRCPTRRSRSRSICMRTSRRR</sequence>
<name>A0A6P2I208_9BURK</name>
<protein>
    <submittedName>
        <fullName evidence="2">MlrC domain-containing protein</fullName>
    </submittedName>
</protein>
<evidence type="ECO:0000259" key="1">
    <source>
        <dbReference type="Pfam" id="PF07364"/>
    </source>
</evidence>
<proteinExistence type="predicted"/>
<dbReference type="EMBL" id="CABVPP010000004">
    <property type="protein sequence ID" value="VWB23371.1"/>
    <property type="molecule type" value="Genomic_DNA"/>
</dbReference>
<dbReference type="AlphaFoldDB" id="A0A6P2I208"/>
<dbReference type="Proteomes" id="UP000494162">
    <property type="component" value="Unassembled WGS sequence"/>
</dbReference>
<evidence type="ECO:0000313" key="3">
    <source>
        <dbReference type="Proteomes" id="UP000494162"/>
    </source>
</evidence>
<evidence type="ECO:0000313" key="2">
    <source>
        <dbReference type="EMBL" id="VWB23371.1"/>
    </source>
</evidence>
<gene>
    <name evidence="2" type="ORF">BPS26883_00957</name>
</gene>
<organism evidence="2 3">
    <name type="scientific">Burkholderia pseudomultivorans</name>
    <dbReference type="NCBI Taxonomy" id="1207504"/>
    <lineage>
        <taxon>Bacteria</taxon>
        <taxon>Pseudomonadati</taxon>
        <taxon>Pseudomonadota</taxon>
        <taxon>Betaproteobacteria</taxon>
        <taxon>Burkholderiales</taxon>
        <taxon>Burkholderiaceae</taxon>
        <taxon>Burkholderia</taxon>
        <taxon>Burkholderia cepacia complex</taxon>
    </lineage>
</organism>
<dbReference type="InterPro" id="IPR015995">
    <property type="entry name" value="MlrC_N"/>
</dbReference>